<dbReference type="Proteomes" id="UP001283361">
    <property type="component" value="Unassembled WGS sequence"/>
</dbReference>
<reference evidence="1" key="1">
    <citation type="journal article" date="2023" name="G3 (Bethesda)">
        <title>A reference genome for the long-term kleptoplast-retaining sea slug Elysia crispata morphotype clarki.</title>
        <authorList>
            <person name="Eastman K.E."/>
            <person name="Pendleton A.L."/>
            <person name="Shaikh M.A."/>
            <person name="Suttiyut T."/>
            <person name="Ogas R."/>
            <person name="Tomko P."/>
            <person name="Gavelis G."/>
            <person name="Widhalm J.R."/>
            <person name="Wisecaver J.H."/>
        </authorList>
    </citation>
    <scope>NUCLEOTIDE SEQUENCE</scope>
    <source>
        <strain evidence="1">ECLA1</strain>
    </source>
</reference>
<protein>
    <submittedName>
        <fullName evidence="1">Uncharacterized protein</fullName>
    </submittedName>
</protein>
<proteinExistence type="predicted"/>
<dbReference type="EMBL" id="JAWDGP010007247">
    <property type="protein sequence ID" value="KAK3727260.1"/>
    <property type="molecule type" value="Genomic_DNA"/>
</dbReference>
<keyword evidence="2" id="KW-1185">Reference proteome</keyword>
<accession>A0AAE1CPS6</accession>
<gene>
    <name evidence="1" type="ORF">RRG08_049885</name>
</gene>
<evidence type="ECO:0000313" key="1">
    <source>
        <dbReference type="EMBL" id="KAK3727260.1"/>
    </source>
</evidence>
<name>A0AAE1CPS6_9GAST</name>
<organism evidence="1 2">
    <name type="scientific">Elysia crispata</name>
    <name type="common">lettuce slug</name>
    <dbReference type="NCBI Taxonomy" id="231223"/>
    <lineage>
        <taxon>Eukaryota</taxon>
        <taxon>Metazoa</taxon>
        <taxon>Spiralia</taxon>
        <taxon>Lophotrochozoa</taxon>
        <taxon>Mollusca</taxon>
        <taxon>Gastropoda</taxon>
        <taxon>Heterobranchia</taxon>
        <taxon>Euthyneura</taxon>
        <taxon>Panpulmonata</taxon>
        <taxon>Sacoglossa</taxon>
        <taxon>Placobranchoidea</taxon>
        <taxon>Plakobranchidae</taxon>
        <taxon>Elysia</taxon>
    </lineage>
</organism>
<comment type="caution">
    <text evidence="1">The sequence shown here is derived from an EMBL/GenBank/DDBJ whole genome shotgun (WGS) entry which is preliminary data.</text>
</comment>
<evidence type="ECO:0000313" key="2">
    <source>
        <dbReference type="Proteomes" id="UP001283361"/>
    </source>
</evidence>
<sequence length="99" mass="11435">MFEQVLRLRVFFGPSLKPYLVYRAFPDATKKPIRYCRNDDDDEYLDRKRGAVAYWRRRLYVDVGLRGLGAVGGGIPPEIDSSVRGSSTAFIKDRARRYS</sequence>
<dbReference type="AlphaFoldDB" id="A0AAE1CPS6"/>